<evidence type="ECO:0000256" key="1">
    <source>
        <dbReference type="SAM" id="Phobius"/>
    </source>
</evidence>
<keyword evidence="1" id="KW-0812">Transmembrane</keyword>
<feature type="transmembrane region" description="Helical" evidence="1">
    <location>
        <begin position="109"/>
        <end position="128"/>
    </location>
</feature>
<evidence type="ECO:0000313" key="3">
    <source>
        <dbReference type="Proteomes" id="UP000286288"/>
    </source>
</evidence>
<reference evidence="2 3" key="1">
    <citation type="submission" date="2018-08" db="EMBL/GenBank/DDBJ databases">
        <title>A genome reference for cultivated species of the human gut microbiota.</title>
        <authorList>
            <person name="Zou Y."/>
            <person name="Xue W."/>
            <person name="Luo G."/>
        </authorList>
    </citation>
    <scope>NUCLEOTIDE SEQUENCE [LARGE SCALE GENOMIC DNA]</scope>
    <source>
        <strain evidence="2 3">AF48-16</strain>
    </source>
</reference>
<dbReference type="InterPro" id="IPR006938">
    <property type="entry name" value="DUF624"/>
</dbReference>
<evidence type="ECO:0000313" key="2">
    <source>
        <dbReference type="EMBL" id="RHK07948.1"/>
    </source>
</evidence>
<feature type="transmembrane region" description="Helical" evidence="1">
    <location>
        <begin position="23"/>
        <end position="46"/>
    </location>
</feature>
<keyword evidence="1" id="KW-0472">Membrane</keyword>
<name>A0A415EXF3_ENTCA</name>
<organism evidence="2 3">
    <name type="scientific">Enterococcus casseliflavus</name>
    <name type="common">Enterococcus flavescens</name>
    <dbReference type="NCBI Taxonomy" id="37734"/>
    <lineage>
        <taxon>Bacteria</taxon>
        <taxon>Bacillati</taxon>
        <taxon>Bacillota</taxon>
        <taxon>Bacilli</taxon>
        <taxon>Lactobacillales</taxon>
        <taxon>Enterococcaceae</taxon>
        <taxon>Enterococcus</taxon>
    </lineage>
</organism>
<feature type="transmembrane region" description="Helical" evidence="1">
    <location>
        <begin position="75"/>
        <end position="97"/>
    </location>
</feature>
<sequence length="218" mass="25230">MKKIQTGLFRLFTVTAYFAKLNLLWLFFTLLGLGIFGFGPATAVTIKCLHDFRKTGHDYSAAAFWQAYKQAFRTFSLFGIGLLSTVLLLLFNLRITHFFPTEMAWLRPVYLLLTILLLYTAFISFMTYAKAEQHAWKQTLYVSIFLVFRYPLQGLALLFTWYLLFLLLTAKTSLLLVFGLVIFLFFAEFFHGQMIEKTKQLQAKRGSVHEVPEADQSL</sequence>
<protein>
    <submittedName>
        <fullName evidence="2">DUF624 domain-containing protein</fullName>
    </submittedName>
</protein>
<proteinExistence type="predicted"/>
<comment type="caution">
    <text evidence="2">The sequence shown here is derived from an EMBL/GenBank/DDBJ whole genome shotgun (WGS) entry which is preliminary data.</text>
</comment>
<keyword evidence="1" id="KW-1133">Transmembrane helix</keyword>
<dbReference type="Proteomes" id="UP000286288">
    <property type="component" value="Unassembled WGS sequence"/>
</dbReference>
<accession>A0A415EXF3</accession>
<dbReference type="EMBL" id="QRMZ01000002">
    <property type="protein sequence ID" value="RHK07948.1"/>
    <property type="molecule type" value="Genomic_DNA"/>
</dbReference>
<feature type="transmembrane region" description="Helical" evidence="1">
    <location>
        <begin position="170"/>
        <end position="190"/>
    </location>
</feature>
<dbReference type="AlphaFoldDB" id="A0A415EXF3"/>
<gene>
    <name evidence="2" type="ORF">DW084_02150</name>
</gene>
<feature type="transmembrane region" description="Helical" evidence="1">
    <location>
        <begin position="140"/>
        <end position="164"/>
    </location>
</feature>
<dbReference type="Pfam" id="PF04854">
    <property type="entry name" value="DUF624"/>
    <property type="match status" value="1"/>
</dbReference>